<dbReference type="PROSITE" id="PS50932">
    <property type="entry name" value="HTH_LACI_2"/>
    <property type="match status" value="1"/>
</dbReference>
<organism evidence="5 6">
    <name type="scientific">Kaistia nematophila</name>
    <dbReference type="NCBI Taxonomy" id="2994654"/>
    <lineage>
        <taxon>Bacteria</taxon>
        <taxon>Pseudomonadati</taxon>
        <taxon>Pseudomonadota</taxon>
        <taxon>Alphaproteobacteria</taxon>
        <taxon>Hyphomicrobiales</taxon>
        <taxon>Kaistiaceae</taxon>
        <taxon>Kaistia</taxon>
    </lineage>
</organism>
<keyword evidence="6" id="KW-1185">Reference proteome</keyword>
<dbReference type="Proteomes" id="UP001144805">
    <property type="component" value="Unassembled WGS sequence"/>
</dbReference>
<evidence type="ECO:0000313" key="5">
    <source>
        <dbReference type="EMBL" id="MCX5570158.1"/>
    </source>
</evidence>
<dbReference type="Pfam" id="PF00356">
    <property type="entry name" value="LacI"/>
    <property type="match status" value="1"/>
</dbReference>
<evidence type="ECO:0000313" key="6">
    <source>
        <dbReference type="Proteomes" id="UP001144805"/>
    </source>
</evidence>
<evidence type="ECO:0000256" key="3">
    <source>
        <dbReference type="ARBA" id="ARBA00023163"/>
    </source>
</evidence>
<comment type="caution">
    <text evidence="5">The sequence shown here is derived from an EMBL/GenBank/DDBJ whole genome shotgun (WGS) entry which is preliminary data.</text>
</comment>
<dbReference type="PANTHER" id="PTHR30146">
    <property type="entry name" value="LACI-RELATED TRANSCRIPTIONAL REPRESSOR"/>
    <property type="match status" value="1"/>
</dbReference>
<dbReference type="CDD" id="cd06267">
    <property type="entry name" value="PBP1_LacI_sugar_binding-like"/>
    <property type="match status" value="1"/>
</dbReference>
<dbReference type="GO" id="GO:0000976">
    <property type="term" value="F:transcription cis-regulatory region binding"/>
    <property type="evidence" value="ECO:0007669"/>
    <property type="project" value="TreeGrafter"/>
</dbReference>
<dbReference type="CDD" id="cd01392">
    <property type="entry name" value="HTH_LacI"/>
    <property type="match status" value="1"/>
</dbReference>
<dbReference type="AlphaFoldDB" id="A0A9X3E313"/>
<evidence type="ECO:0000259" key="4">
    <source>
        <dbReference type="PROSITE" id="PS50932"/>
    </source>
</evidence>
<accession>A0A9X3E313</accession>
<protein>
    <submittedName>
        <fullName evidence="5">LacI family DNA-binding transcriptional regulator</fullName>
    </submittedName>
</protein>
<dbReference type="Gene3D" id="1.10.260.40">
    <property type="entry name" value="lambda repressor-like DNA-binding domains"/>
    <property type="match status" value="1"/>
</dbReference>
<dbReference type="SUPFAM" id="SSF47413">
    <property type="entry name" value="lambda repressor-like DNA-binding domains"/>
    <property type="match status" value="1"/>
</dbReference>
<evidence type="ECO:0000256" key="1">
    <source>
        <dbReference type="ARBA" id="ARBA00023015"/>
    </source>
</evidence>
<keyword evidence="2 5" id="KW-0238">DNA-binding</keyword>
<gene>
    <name evidence="5" type="ORF">OSH07_13215</name>
</gene>
<dbReference type="InterPro" id="IPR010982">
    <property type="entry name" value="Lambda_DNA-bd_dom_sf"/>
</dbReference>
<evidence type="ECO:0000256" key="2">
    <source>
        <dbReference type="ARBA" id="ARBA00023125"/>
    </source>
</evidence>
<feature type="domain" description="HTH lacI-type" evidence="4">
    <location>
        <begin position="14"/>
        <end position="69"/>
    </location>
</feature>
<keyword evidence="3" id="KW-0804">Transcription</keyword>
<proteinExistence type="predicted"/>
<keyword evidence="1" id="KW-0805">Transcription regulation</keyword>
<dbReference type="InterPro" id="IPR028082">
    <property type="entry name" value="Peripla_BP_I"/>
</dbReference>
<dbReference type="SUPFAM" id="SSF53822">
    <property type="entry name" value="Periplasmic binding protein-like I"/>
    <property type="match status" value="1"/>
</dbReference>
<dbReference type="Pfam" id="PF13377">
    <property type="entry name" value="Peripla_BP_3"/>
    <property type="match status" value="1"/>
</dbReference>
<dbReference type="EMBL" id="JAPKNK010000005">
    <property type="protein sequence ID" value="MCX5570158.1"/>
    <property type="molecule type" value="Genomic_DNA"/>
</dbReference>
<sequence length="349" mass="38166">MSDANSGRAPPKRVTIKDVAKAADVSPMTVSNVINGKHQFVSERTRKAVEREIARLNYRVQHSARSLRVARRRSVGMIFVDDAPSFLADHFNAHVVAGLCNVLSAADHTVTVQGIRADHFNQSSIIRNFAVDGFCVVLSGLPDERSAILDSLINLDQPLVLIQEPIASPNEETCIVRQDDAAGGRLLADHLAARRVDSVLVVVPSQNWPAIDQRVAGLREGFQAAGGNVRIDVVQAKTEDFDSARAAVTTYLDHHPLPDAIVGGNDRFAIAAMSILLDRGIPVPDRVKITGFNGFEQRRYARPLVTTVISSAYELGERAGEVLLTRFEKGRFPTRELVLPVYFESGETT</sequence>
<dbReference type="InterPro" id="IPR046335">
    <property type="entry name" value="LacI/GalR-like_sensor"/>
</dbReference>
<dbReference type="Gene3D" id="3.40.50.2300">
    <property type="match status" value="2"/>
</dbReference>
<dbReference type="PANTHER" id="PTHR30146:SF109">
    <property type="entry name" value="HTH-TYPE TRANSCRIPTIONAL REGULATOR GALS"/>
    <property type="match status" value="1"/>
</dbReference>
<dbReference type="RefSeq" id="WP_266339130.1">
    <property type="nucleotide sequence ID" value="NZ_JAPKNK010000005.1"/>
</dbReference>
<name>A0A9X3E313_9HYPH</name>
<dbReference type="PROSITE" id="PS00356">
    <property type="entry name" value="HTH_LACI_1"/>
    <property type="match status" value="1"/>
</dbReference>
<dbReference type="GO" id="GO:0003700">
    <property type="term" value="F:DNA-binding transcription factor activity"/>
    <property type="evidence" value="ECO:0007669"/>
    <property type="project" value="TreeGrafter"/>
</dbReference>
<dbReference type="SMART" id="SM00354">
    <property type="entry name" value="HTH_LACI"/>
    <property type="match status" value="1"/>
</dbReference>
<dbReference type="InterPro" id="IPR000843">
    <property type="entry name" value="HTH_LacI"/>
</dbReference>
<reference evidence="5" key="1">
    <citation type="submission" date="2022-11" db="EMBL/GenBank/DDBJ databases">
        <title>Biodiversity and phylogenetic relationships of bacteria.</title>
        <authorList>
            <person name="Machado R.A.R."/>
            <person name="Bhat A."/>
            <person name="Loulou A."/>
            <person name="Kallel S."/>
        </authorList>
    </citation>
    <scope>NUCLEOTIDE SEQUENCE</scope>
    <source>
        <strain evidence="5">K-TC2</strain>
    </source>
</reference>